<reference evidence="2" key="1">
    <citation type="submission" date="2018-05" db="EMBL/GenBank/DDBJ databases">
        <authorList>
            <person name="Lanie J.A."/>
            <person name="Ng W.-L."/>
            <person name="Kazmierczak K.M."/>
            <person name="Andrzejewski T.M."/>
            <person name="Davidsen T.M."/>
            <person name="Wayne K.J."/>
            <person name="Tettelin H."/>
            <person name="Glass J.I."/>
            <person name="Rusch D."/>
            <person name="Podicherti R."/>
            <person name="Tsui H.-C.T."/>
            <person name="Winkler M.E."/>
        </authorList>
    </citation>
    <scope>NUCLEOTIDE SEQUENCE</scope>
</reference>
<dbReference type="NCBIfam" id="TIGR02135">
    <property type="entry name" value="phoU_full"/>
    <property type="match status" value="1"/>
</dbReference>
<dbReference type="GO" id="GO:0030643">
    <property type="term" value="P:intracellular phosphate ion homeostasis"/>
    <property type="evidence" value="ECO:0007669"/>
    <property type="project" value="InterPro"/>
</dbReference>
<dbReference type="InterPro" id="IPR038078">
    <property type="entry name" value="PhoU-like_sf"/>
</dbReference>
<feature type="non-terminal residue" evidence="2">
    <location>
        <position position="154"/>
    </location>
</feature>
<protein>
    <recommendedName>
        <fullName evidence="1">PhoU domain-containing protein</fullName>
    </recommendedName>
</protein>
<dbReference type="InterPro" id="IPR028366">
    <property type="entry name" value="PhoU"/>
</dbReference>
<name>A0A382XK05_9ZZZZ</name>
<dbReference type="PANTHER" id="PTHR42930">
    <property type="entry name" value="PHOSPHATE-SPECIFIC TRANSPORT SYSTEM ACCESSORY PROTEIN PHOU"/>
    <property type="match status" value="1"/>
</dbReference>
<dbReference type="SUPFAM" id="SSF109755">
    <property type="entry name" value="PhoU-like"/>
    <property type="match status" value="1"/>
</dbReference>
<evidence type="ECO:0000313" key="2">
    <source>
        <dbReference type="EMBL" id="SVD70945.1"/>
    </source>
</evidence>
<proteinExistence type="predicted"/>
<evidence type="ECO:0000259" key="1">
    <source>
        <dbReference type="Pfam" id="PF01895"/>
    </source>
</evidence>
<organism evidence="2">
    <name type="scientific">marine metagenome</name>
    <dbReference type="NCBI Taxonomy" id="408172"/>
    <lineage>
        <taxon>unclassified sequences</taxon>
        <taxon>metagenomes</taxon>
        <taxon>ecological metagenomes</taxon>
    </lineage>
</organism>
<accession>A0A382XK05</accession>
<sequence length="154" mass="17361">MPRTDFDRSLQEIQDDLLVLGSMVEKSIDRSVLSLKNRDLPLSKIVIKDDDLIDDKRNEIEEKCISVIATQNPMAGDLRTVISVLYIAEELERMGDYAEGIAKISLSIGNEPMLKPLVDIPRMAEKSSRMLSRSLDALVKRDEQLAIQVCKDDT</sequence>
<dbReference type="Pfam" id="PF01895">
    <property type="entry name" value="PhoU"/>
    <property type="match status" value="1"/>
</dbReference>
<dbReference type="Gene3D" id="1.20.58.220">
    <property type="entry name" value="Phosphate transport system protein phou homolog 2, domain 2"/>
    <property type="match status" value="1"/>
</dbReference>
<dbReference type="EMBL" id="UINC01168094">
    <property type="protein sequence ID" value="SVD70945.1"/>
    <property type="molecule type" value="Genomic_DNA"/>
</dbReference>
<dbReference type="PANTHER" id="PTHR42930:SF3">
    <property type="entry name" value="PHOSPHATE-SPECIFIC TRANSPORT SYSTEM ACCESSORY PROTEIN PHOU"/>
    <property type="match status" value="1"/>
</dbReference>
<dbReference type="AlphaFoldDB" id="A0A382XK05"/>
<gene>
    <name evidence="2" type="ORF">METZ01_LOCUS423799</name>
</gene>
<dbReference type="InterPro" id="IPR026022">
    <property type="entry name" value="PhoU_dom"/>
</dbReference>
<feature type="domain" description="PhoU" evidence="1">
    <location>
        <begin position="20"/>
        <end position="104"/>
    </location>
</feature>
<dbReference type="GO" id="GO:0045936">
    <property type="term" value="P:negative regulation of phosphate metabolic process"/>
    <property type="evidence" value="ECO:0007669"/>
    <property type="project" value="InterPro"/>
</dbReference>